<dbReference type="EMBL" id="MU277189">
    <property type="protein sequence ID" value="KAI0067618.1"/>
    <property type="molecule type" value="Genomic_DNA"/>
</dbReference>
<gene>
    <name evidence="1" type="ORF">BV25DRAFT_1794274</name>
</gene>
<dbReference type="Proteomes" id="UP000814140">
    <property type="component" value="Unassembled WGS sequence"/>
</dbReference>
<sequence length="558" mass="62687">MIVGSLPQLDGYSWLHVLWFSSLGILFVAISTVSLSMVHHRIRQIHLRKIPGPPNASLVTGNLKQIFNASATPFQDYLKKTYGPVIRISAFFGESQLIISDPAACTSILLRDQDIWEAPKWFTEVNRHVLGPGLTATTGQRHRKQRKQLIPAFSNNCLRSISPLFSRITQQLRDVLGLKVVEGPQEVDVLDLLSRLSLECIAQGGLGYTFNSLDLDSQDNEFRRALKELFPLLIRVPVPRQLFPVVSMWPPWLLRLGAKCIPSAALHELVTTTAVIYAYSRRVFDEKKRLLERGDRDFTNQVGEGRDVISILMKMNSDAAEQDRLSDEEIIAQMATFFLAGTESTSTALARILFLLAKNPEAQERLRHELSSAHAGEGELEYDVLLELPYLEAVCRETLRLHPPVTFSFRICRADTSIPLSRPVQTAQGAMHFIPVPSGTTVLLNLPGCNRDISIWGSDALEWKPDRWLVPLPESVTEARIPGVYSHQLTFLGGRRGCIGFRFSELEIKVALSQLVRCFRFSPSKSEVIWRFGGTTWPSVQGTTTFGPTMPLLVERIY</sequence>
<accession>A0ACB8TGQ5</accession>
<protein>
    <submittedName>
        <fullName evidence="1">Cytochrome P450</fullName>
    </submittedName>
</protein>
<keyword evidence="2" id="KW-1185">Reference proteome</keyword>
<name>A0ACB8TGQ5_9AGAM</name>
<comment type="caution">
    <text evidence="1">The sequence shown here is derived from an EMBL/GenBank/DDBJ whole genome shotgun (WGS) entry which is preliminary data.</text>
</comment>
<evidence type="ECO:0000313" key="1">
    <source>
        <dbReference type="EMBL" id="KAI0067618.1"/>
    </source>
</evidence>
<reference evidence="1" key="2">
    <citation type="journal article" date="2022" name="New Phytol.">
        <title>Evolutionary transition to the ectomycorrhizal habit in the genomes of a hyperdiverse lineage of mushroom-forming fungi.</title>
        <authorList>
            <person name="Looney B."/>
            <person name="Miyauchi S."/>
            <person name="Morin E."/>
            <person name="Drula E."/>
            <person name="Courty P.E."/>
            <person name="Kohler A."/>
            <person name="Kuo A."/>
            <person name="LaButti K."/>
            <person name="Pangilinan J."/>
            <person name="Lipzen A."/>
            <person name="Riley R."/>
            <person name="Andreopoulos W."/>
            <person name="He G."/>
            <person name="Johnson J."/>
            <person name="Nolan M."/>
            <person name="Tritt A."/>
            <person name="Barry K.W."/>
            <person name="Grigoriev I.V."/>
            <person name="Nagy L.G."/>
            <person name="Hibbett D."/>
            <person name="Henrissat B."/>
            <person name="Matheny P.B."/>
            <person name="Labbe J."/>
            <person name="Martin F.M."/>
        </authorList>
    </citation>
    <scope>NUCLEOTIDE SEQUENCE</scope>
    <source>
        <strain evidence="1">HHB10654</strain>
    </source>
</reference>
<proteinExistence type="predicted"/>
<reference evidence="1" key="1">
    <citation type="submission" date="2021-03" db="EMBL/GenBank/DDBJ databases">
        <authorList>
            <consortium name="DOE Joint Genome Institute"/>
            <person name="Ahrendt S."/>
            <person name="Looney B.P."/>
            <person name="Miyauchi S."/>
            <person name="Morin E."/>
            <person name="Drula E."/>
            <person name="Courty P.E."/>
            <person name="Chicoki N."/>
            <person name="Fauchery L."/>
            <person name="Kohler A."/>
            <person name="Kuo A."/>
            <person name="Labutti K."/>
            <person name="Pangilinan J."/>
            <person name="Lipzen A."/>
            <person name="Riley R."/>
            <person name="Andreopoulos W."/>
            <person name="He G."/>
            <person name="Johnson J."/>
            <person name="Barry K.W."/>
            <person name="Grigoriev I.V."/>
            <person name="Nagy L."/>
            <person name="Hibbett D."/>
            <person name="Henrissat B."/>
            <person name="Matheny P.B."/>
            <person name="Labbe J."/>
            <person name="Martin F."/>
        </authorList>
    </citation>
    <scope>NUCLEOTIDE SEQUENCE</scope>
    <source>
        <strain evidence="1">HHB10654</strain>
    </source>
</reference>
<evidence type="ECO:0000313" key="2">
    <source>
        <dbReference type="Proteomes" id="UP000814140"/>
    </source>
</evidence>
<organism evidence="1 2">
    <name type="scientific">Artomyces pyxidatus</name>
    <dbReference type="NCBI Taxonomy" id="48021"/>
    <lineage>
        <taxon>Eukaryota</taxon>
        <taxon>Fungi</taxon>
        <taxon>Dikarya</taxon>
        <taxon>Basidiomycota</taxon>
        <taxon>Agaricomycotina</taxon>
        <taxon>Agaricomycetes</taxon>
        <taxon>Russulales</taxon>
        <taxon>Auriscalpiaceae</taxon>
        <taxon>Artomyces</taxon>
    </lineage>
</organism>